<organism evidence="2 3">
    <name type="scientific">Luteimonas soli</name>
    <dbReference type="NCBI Taxonomy" id="1648966"/>
    <lineage>
        <taxon>Bacteria</taxon>
        <taxon>Pseudomonadati</taxon>
        <taxon>Pseudomonadota</taxon>
        <taxon>Gammaproteobacteria</taxon>
        <taxon>Lysobacterales</taxon>
        <taxon>Lysobacteraceae</taxon>
        <taxon>Luteimonas</taxon>
    </lineage>
</organism>
<name>A0ABV7XHG2_9GAMM</name>
<keyword evidence="1" id="KW-0472">Membrane</keyword>
<dbReference type="EMBL" id="JBHRYA010000003">
    <property type="protein sequence ID" value="MFC3715519.1"/>
    <property type="molecule type" value="Genomic_DNA"/>
</dbReference>
<sequence>MTDERDGKDPMEDKRRHPLREPMVWLVIALPLAAVIGGISMMVLSSRSGSIDSVPDDVQRTGQIQTTDLGPDERAAQLKLGAVLQSEEGVLRVFPAGGQFRRGEPLQLHVLHPYEADADQVITMAPDATGWQAEFVLDASHDWNLQLADEAGSWRLRGRLPRGQHAAHLGPALETQ</sequence>
<gene>
    <name evidence="2" type="ORF">ACFONC_05070</name>
</gene>
<keyword evidence="3" id="KW-1185">Reference proteome</keyword>
<keyword evidence="1" id="KW-0812">Transmembrane</keyword>
<dbReference type="InterPro" id="IPR008620">
    <property type="entry name" value="FixH"/>
</dbReference>
<proteinExistence type="predicted"/>
<accession>A0ABV7XHG2</accession>
<feature type="transmembrane region" description="Helical" evidence="1">
    <location>
        <begin position="23"/>
        <end position="44"/>
    </location>
</feature>
<dbReference type="RefSeq" id="WP_386742627.1">
    <property type="nucleotide sequence ID" value="NZ_JBHRYA010000003.1"/>
</dbReference>
<reference evidence="3" key="1">
    <citation type="journal article" date="2019" name="Int. J. Syst. Evol. Microbiol.">
        <title>The Global Catalogue of Microorganisms (GCM) 10K type strain sequencing project: providing services to taxonomists for standard genome sequencing and annotation.</title>
        <authorList>
            <consortium name="The Broad Institute Genomics Platform"/>
            <consortium name="The Broad Institute Genome Sequencing Center for Infectious Disease"/>
            <person name="Wu L."/>
            <person name="Ma J."/>
        </authorList>
    </citation>
    <scope>NUCLEOTIDE SEQUENCE [LARGE SCALE GENOMIC DNA]</scope>
    <source>
        <strain evidence="3">KCTC 42441</strain>
    </source>
</reference>
<dbReference type="Proteomes" id="UP001595705">
    <property type="component" value="Unassembled WGS sequence"/>
</dbReference>
<keyword evidence="1" id="KW-1133">Transmembrane helix</keyword>
<evidence type="ECO:0000313" key="3">
    <source>
        <dbReference type="Proteomes" id="UP001595705"/>
    </source>
</evidence>
<comment type="caution">
    <text evidence="2">The sequence shown here is derived from an EMBL/GenBank/DDBJ whole genome shotgun (WGS) entry which is preliminary data.</text>
</comment>
<evidence type="ECO:0000256" key="1">
    <source>
        <dbReference type="SAM" id="Phobius"/>
    </source>
</evidence>
<dbReference type="Pfam" id="PF05751">
    <property type="entry name" value="FixH"/>
    <property type="match status" value="1"/>
</dbReference>
<protein>
    <submittedName>
        <fullName evidence="2">FixH family protein</fullName>
    </submittedName>
</protein>
<evidence type="ECO:0000313" key="2">
    <source>
        <dbReference type="EMBL" id="MFC3715519.1"/>
    </source>
</evidence>